<sequence length="82" mass="9014">MLVFLEASVSRECDTFEIPSHPVTNLDIQSSGHQEESLTISPVAWFHSGLCFPTCAPSSFPGVLFCRLLYATNFSSRVAVAY</sequence>
<dbReference type="EMBL" id="VSRR010011243">
    <property type="protein sequence ID" value="MPC52914.1"/>
    <property type="molecule type" value="Genomic_DNA"/>
</dbReference>
<dbReference type="Proteomes" id="UP000324222">
    <property type="component" value="Unassembled WGS sequence"/>
</dbReference>
<protein>
    <submittedName>
        <fullName evidence="1">Uncharacterized protein</fullName>
    </submittedName>
</protein>
<gene>
    <name evidence="1" type="ORF">E2C01_046794</name>
</gene>
<name>A0A5B7G8Q8_PORTR</name>
<keyword evidence="2" id="KW-1185">Reference proteome</keyword>
<dbReference type="AlphaFoldDB" id="A0A5B7G8Q8"/>
<accession>A0A5B7G8Q8</accession>
<evidence type="ECO:0000313" key="1">
    <source>
        <dbReference type="EMBL" id="MPC52914.1"/>
    </source>
</evidence>
<comment type="caution">
    <text evidence="1">The sequence shown here is derived from an EMBL/GenBank/DDBJ whole genome shotgun (WGS) entry which is preliminary data.</text>
</comment>
<organism evidence="1 2">
    <name type="scientific">Portunus trituberculatus</name>
    <name type="common">Swimming crab</name>
    <name type="synonym">Neptunus trituberculatus</name>
    <dbReference type="NCBI Taxonomy" id="210409"/>
    <lineage>
        <taxon>Eukaryota</taxon>
        <taxon>Metazoa</taxon>
        <taxon>Ecdysozoa</taxon>
        <taxon>Arthropoda</taxon>
        <taxon>Crustacea</taxon>
        <taxon>Multicrustacea</taxon>
        <taxon>Malacostraca</taxon>
        <taxon>Eumalacostraca</taxon>
        <taxon>Eucarida</taxon>
        <taxon>Decapoda</taxon>
        <taxon>Pleocyemata</taxon>
        <taxon>Brachyura</taxon>
        <taxon>Eubrachyura</taxon>
        <taxon>Portunoidea</taxon>
        <taxon>Portunidae</taxon>
        <taxon>Portuninae</taxon>
        <taxon>Portunus</taxon>
    </lineage>
</organism>
<reference evidence="1 2" key="1">
    <citation type="submission" date="2019-05" db="EMBL/GenBank/DDBJ databases">
        <title>Another draft genome of Portunus trituberculatus and its Hox gene families provides insights of decapod evolution.</title>
        <authorList>
            <person name="Jeong J.-H."/>
            <person name="Song I."/>
            <person name="Kim S."/>
            <person name="Choi T."/>
            <person name="Kim D."/>
            <person name="Ryu S."/>
            <person name="Kim W."/>
        </authorList>
    </citation>
    <scope>NUCLEOTIDE SEQUENCE [LARGE SCALE GENOMIC DNA]</scope>
    <source>
        <tissue evidence="1">Muscle</tissue>
    </source>
</reference>
<proteinExistence type="predicted"/>
<evidence type="ECO:0000313" key="2">
    <source>
        <dbReference type="Proteomes" id="UP000324222"/>
    </source>
</evidence>